<proteinExistence type="predicted"/>
<sequence length="1218" mass="138274">MRARTKSGVQLDQLMTIVEKTILVYQNPVTGLFENNADYPGHAWVRDNVYAAQALWAMYRTYRKNAEWDEDIAKANELSYTCIKIMQSLLECMMRQVDKVEQFKKNLRSIDCLHAKYSVQTKNPVVGDNQWGHLQIDAISLFLLTLAQMTASGLQIIRNFDEVAFVQNLVYYIEVGYRIPDYGIWERGDKTNQGICELNASSIGMAKAALQAINDVGDLFSDGSKGSIIHVIPDEVQQCSAVLSSMLPRESFSKETDAALLSVISYPAFAVEDPDLVQLTRLTVVDTLLGRYGCRRFLRDGYKTVLEDPNRLYYINAELQKFENIECEWPVFVCYLMLDSMFCGDEDGANEFWEQLQSIIVCNNENSKNEYIGLVPELYLVPREKVELERNEHGSQERVPGGVTPFLWAQSLYIICSLLRNRFLTPAEIDPLSRRLSVHERRTPCEVQVVILAETTNVQYDLEQNDIEVQLLSEVDPVFSILPATSFAKILARVGASEKLKLSGRPMDRDIGLLSTSKFYHLGEKFVVFTPQFMDRRRSHLMYDIRILMDEWTSELHYIYNSWNTTGISGRPLVVLVVSKNMLETDNATLAPSMLNRRQKSTVLGTIKKIKNGYIGGARVVMKNISDFFRTTAVSKLEFHDENIDDLFSAEALPKSLLDGATTPDAGNRSMTLKRVDSLRDRWQRQFTAVHRASMRHRSIVLDSNDADLAQLRLAYAKKMAPKEELKTVGENNVMEIKKDLTSTLKLSEHLHTSNSTASMSSGDSGVGNKFDKQAMEGMSAEDLVDMLMETTILDEQASIIHFLWMKLGPDFDTKLNGVNGVTVRILMEEIYLKACESRDWSWVRLTAGLLHKQLDELAKAATHLLVRQKQLTVGMPSKSEEAITCPKTKDELRDMFLRAYPGDPNSFTLAQEIIVSLGSLVRTDPRLFVEMFRIRIGLIIQILASELARIRHLSATEASQRLLAISPFEVKCMLFSLLSGRLLEDVTTGDETAGKELHTGMGSFRKQIEERKSLRKSLTGNENLSQKDTDDISDAEDLTDDFQFGIWLRHRRIDGALNRVPPEFYANLWDTVRLFPHGLAISRMILQRHLTQEMTRREIKFALEVEQVLNQISEPEFREVIVEVLTLMSHLEHLLMAAPKIPQDQPFEVDIVVYRANQLFVEHNRRLGTIVLECCGSGKPCDGARSICQHFYDTAPAGEFGTAHYIIKALMDIFGPI</sequence>
<evidence type="ECO:0000313" key="2">
    <source>
        <dbReference type="WBParaSite" id="JU765_v2.g2866.t1"/>
    </source>
</evidence>
<dbReference type="Proteomes" id="UP000887576">
    <property type="component" value="Unplaced"/>
</dbReference>
<dbReference type="WBParaSite" id="JU765_v2.g2866.t1">
    <property type="protein sequence ID" value="JU765_v2.g2866.t1"/>
    <property type="gene ID" value="JU765_v2.g2866"/>
</dbReference>
<evidence type="ECO:0000313" key="1">
    <source>
        <dbReference type="Proteomes" id="UP000887576"/>
    </source>
</evidence>
<protein>
    <submittedName>
        <fullName evidence="2">Phosphorylase b kinase regulatory subunit</fullName>
    </submittedName>
</protein>
<accession>A0AC34R2J9</accession>
<name>A0AC34R2J9_9BILA</name>
<organism evidence="1 2">
    <name type="scientific">Panagrolaimus sp. JU765</name>
    <dbReference type="NCBI Taxonomy" id="591449"/>
    <lineage>
        <taxon>Eukaryota</taxon>
        <taxon>Metazoa</taxon>
        <taxon>Ecdysozoa</taxon>
        <taxon>Nematoda</taxon>
        <taxon>Chromadorea</taxon>
        <taxon>Rhabditida</taxon>
        <taxon>Tylenchina</taxon>
        <taxon>Panagrolaimomorpha</taxon>
        <taxon>Panagrolaimoidea</taxon>
        <taxon>Panagrolaimidae</taxon>
        <taxon>Panagrolaimus</taxon>
    </lineage>
</organism>
<reference evidence="2" key="1">
    <citation type="submission" date="2022-11" db="UniProtKB">
        <authorList>
            <consortium name="WormBaseParasite"/>
        </authorList>
    </citation>
    <scope>IDENTIFICATION</scope>
</reference>